<keyword evidence="2" id="KW-1185">Reference proteome</keyword>
<dbReference type="SUPFAM" id="SSF88723">
    <property type="entry name" value="PIN domain-like"/>
    <property type="match status" value="1"/>
</dbReference>
<accession>A0ABZ1T279</accession>
<name>A0ABZ1T279_9ACTN</name>
<dbReference type="Proteomes" id="UP001432011">
    <property type="component" value="Chromosome"/>
</dbReference>
<protein>
    <submittedName>
        <fullName evidence="1">Type II toxin-antitoxin system VapC family toxin</fullName>
    </submittedName>
</protein>
<organism evidence="1 2">
    <name type="scientific">Microbispora hainanensis</name>
    <dbReference type="NCBI Taxonomy" id="568844"/>
    <lineage>
        <taxon>Bacteria</taxon>
        <taxon>Bacillati</taxon>
        <taxon>Actinomycetota</taxon>
        <taxon>Actinomycetes</taxon>
        <taxon>Streptosporangiales</taxon>
        <taxon>Streptosporangiaceae</taxon>
        <taxon>Microbispora</taxon>
    </lineage>
</organism>
<dbReference type="EMBL" id="CP108085">
    <property type="protein sequence ID" value="WUP78727.1"/>
    <property type="molecule type" value="Genomic_DNA"/>
</dbReference>
<sequence length="130" mass="14158">MPGTLVLDSEGLSRLYRKDRSVLALLAAAEEEGVRVVTTVMTTLEADDERVHPARVRWVLSRIDVLDVTREVGAEAAALLRTHRLRGHRYAIDAVLAASARVAARPVTVLTSDPADLTPLCGDHVEIVKI</sequence>
<dbReference type="Gene3D" id="3.40.50.1010">
    <property type="entry name" value="5'-nuclease"/>
    <property type="match status" value="1"/>
</dbReference>
<dbReference type="RefSeq" id="WP_142650498.1">
    <property type="nucleotide sequence ID" value="NZ_CP108085.1"/>
</dbReference>
<evidence type="ECO:0000313" key="2">
    <source>
        <dbReference type="Proteomes" id="UP001432011"/>
    </source>
</evidence>
<dbReference type="InterPro" id="IPR029060">
    <property type="entry name" value="PIN-like_dom_sf"/>
</dbReference>
<reference evidence="1" key="1">
    <citation type="submission" date="2022-10" db="EMBL/GenBank/DDBJ databases">
        <title>The complete genomes of actinobacterial strains from the NBC collection.</title>
        <authorList>
            <person name="Joergensen T.S."/>
            <person name="Alvarez Arevalo M."/>
            <person name="Sterndorff E.B."/>
            <person name="Faurdal D."/>
            <person name="Vuksanovic O."/>
            <person name="Mourched A.-S."/>
            <person name="Charusanti P."/>
            <person name="Shaw S."/>
            <person name="Blin K."/>
            <person name="Weber T."/>
        </authorList>
    </citation>
    <scope>NUCLEOTIDE SEQUENCE</scope>
    <source>
        <strain evidence="1">NBC_00254</strain>
    </source>
</reference>
<gene>
    <name evidence="1" type="ORF">OG913_17600</name>
</gene>
<proteinExistence type="predicted"/>
<evidence type="ECO:0000313" key="1">
    <source>
        <dbReference type="EMBL" id="WUP78727.1"/>
    </source>
</evidence>